<evidence type="ECO:0000313" key="10">
    <source>
        <dbReference type="EMBL" id="HGV96790.1"/>
    </source>
</evidence>
<keyword evidence="1 8" id="KW-0004">4Fe-4S</keyword>
<name>A0A7C4TCK1_UNCW3</name>
<sequence length="227" mass="26196">MSGYIREIFNSIQGEGLRVGQRMTFVRFLGCNLSCNYCDVPQCQKLEGPFIYNNQKFRNPVEIENILDKITEEIVALTGGEPLLQPIFLLELCEHLKRQNKITYLETNGTLPGAYEMVAKYIDIVSLDFKIPTATGRPGMWKKHEGMLGLAKEKEVFVKMVINENLIPRELEQTISIIEKIDRNIPLVIQPVFNRKIPNLLDIQKKALQRLKDVRVIPQVHKYLKLE</sequence>
<keyword evidence="7 8" id="KW-0456">Lyase</keyword>
<dbReference type="SUPFAM" id="SSF102114">
    <property type="entry name" value="Radical SAM enzymes"/>
    <property type="match status" value="1"/>
</dbReference>
<gene>
    <name evidence="8" type="primary">queE</name>
    <name evidence="10" type="ORF">ENV60_00630</name>
</gene>
<dbReference type="GO" id="GO:0016840">
    <property type="term" value="F:carbon-nitrogen lyase activity"/>
    <property type="evidence" value="ECO:0007669"/>
    <property type="project" value="UniProtKB-UniRule"/>
</dbReference>
<keyword evidence="2 8" id="KW-0949">S-adenosyl-L-methionine</keyword>
<evidence type="ECO:0000256" key="3">
    <source>
        <dbReference type="ARBA" id="ARBA00022723"/>
    </source>
</evidence>
<evidence type="ECO:0000256" key="4">
    <source>
        <dbReference type="ARBA" id="ARBA00022842"/>
    </source>
</evidence>
<dbReference type="GO" id="GO:0008616">
    <property type="term" value="P:tRNA queuosine(34) biosynthetic process"/>
    <property type="evidence" value="ECO:0007669"/>
    <property type="project" value="UniProtKB-UniRule"/>
</dbReference>
<accession>A0A7C4TCK1</accession>
<dbReference type="InterPro" id="IPR058240">
    <property type="entry name" value="rSAM_sf"/>
</dbReference>
<feature type="binding site" evidence="8">
    <location>
        <position position="38"/>
    </location>
    <ligand>
        <name>[4Fe-4S] cluster</name>
        <dbReference type="ChEBI" id="CHEBI:49883"/>
        <note>4Fe-4S-S-AdoMet</note>
    </ligand>
</feature>
<feature type="binding site" evidence="8">
    <location>
        <begin position="12"/>
        <end position="14"/>
    </location>
    <ligand>
        <name>substrate</name>
    </ligand>
</feature>
<keyword evidence="6 8" id="KW-0411">Iron-sulfur</keyword>
<keyword evidence="3 8" id="KW-0479">Metal-binding</keyword>
<dbReference type="EMBL" id="DTGZ01000011">
    <property type="protein sequence ID" value="HGV96790.1"/>
    <property type="molecule type" value="Genomic_DNA"/>
</dbReference>
<dbReference type="PROSITE" id="PS51918">
    <property type="entry name" value="RADICAL_SAM"/>
    <property type="match status" value="1"/>
</dbReference>
<dbReference type="EC" id="4.3.99.3" evidence="8"/>
<evidence type="ECO:0000256" key="5">
    <source>
        <dbReference type="ARBA" id="ARBA00023004"/>
    </source>
</evidence>
<dbReference type="InterPro" id="IPR013785">
    <property type="entry name" value="Aldolase_TIM"/>
</dbReference>
<dbReference type="UniPathway" id="UPA00391"/>
<dbReference type="AlphaFoldDB" id="A0A7C4TCK1"/>
<feature type="binding site" evidence="8">
    <location>
        <position position="27"/>
    </location>
    <ligand>
        <name>substrate</name>
    </ligand>
</feature>
<comment type="subunit">
    <text evidence="8">Homodimer.</text>
</comment>
<evidence type="ECO:0000256" key="6">
    <source>
        <dbReference type="ARBA" id="ARBA00023014"/>
    </source>
</evidence>
<reference evidence="10" key="1">
    <citation type="journal article" date="2020" name="mSystems">
        <title>Genome- and Community-Level Interaction Insights into Carbon Utilization and Element Cycling Functions of Hydrothermarchaeota in Hydrothermal Sediment.</title>
        <authorList>
            <person name="Zhou Z."/>
            <person name="Liu Y."/>
            <person name="Xu W."/>
            <person name="Pan J."/>
            <person name="Luo Z.H."/>
            <person name="Li M."/>
        </authorList>
    </citation>
    <scope>NUCLEOTIDE SEQUENCE [LARGE SCALE GENOMIC DNA]</scope>
    <source>
        <strain evidence="10">SpSt-774</strain>
    </source>
</reference>
<dbReference type="CDD" id="cd01335">
    <property type="entry name" value="Radical_SAM"/>
    <property type="match status" value="1"/>
</dbReference>
<comment type="pathway">
    <text evidence="8">Purine metabolism; 7-cyano-7-deazaguanine biosynthesis.</text>
</comment>
<comment type="cofactor">
    <cofactor evidence="8">
        <name>[4Fe-4S] cluster</name>
        <dbReference type="ChEBI" id="CHEBI:49883"/>
    </cofactor>
    <text evidence="8">Binds 1 [4Fe-4S] cluster. The cluster is coordinated with 3 cysteines and an exchangeable S-adenosyl-L-methionine.</text>
</comment>
<keyword evidence="8" id="KW-0671">Queuosine biosynthesis</keyword>
<evidence type="ECO:0000256" key="2">
    <source>
        <dbReference type="ARBA" id="ARBA00022691"/>
    </source>
</evidence>
<dbReference type="InterPro" id="IPR007197">
    <property type="entry name" value="rSAM"/>
</dbReference>
<feature type="binding site" evidence="8">
    <location>
        <position position="35"/>
    </location>
    <ligand>
        <name>[4Fe-4S] cluster</name>
        <dbReference type="ChEBI" id="CHEBI:49883"/>
        <note>4Fe-4S-S-AdoMet</note>
    </ligand>
</feature>
<dbReference type="GO" id="GO:1904047">
    <property type="term" value="F:S-adenosyl-L-methionine binding"/>
    <property type="evidence" value="ECO:0007669"/>
    <property type="project" value="UniProtKB-UniRule"/>
</dbReference>
<dbReference type="GO" id="GO:0051539">
    <property type="term" value="F:4 iron, 4 sulfur cluster binding"/>
    <property type="evidence" value="ECO:0007669"/>
    <property type="project" value="UniProtKB-UniRule"/>
</dbReference>
<dbReference type="InterPro" id="IPR024924">
    <property type="entry name" value="7-CO-7-deazaguanine_synth-like"/>
</dbReference>
<keyword evidence="5 8" id="KW-0408">Iron</keyword>
<dbReference type="SFLD" id="SFLDS00029">
    <property type="entry name" value="Radical_SAM"/>
    <property type="match status" value="1"/>
</dbReference>
<comment type="cofactor">
    <cofactor evidence="8">
        <name>S-adenosyl-L-methionine</name>
        <dbReference type="ChEBI" id="CHEBI:59789"/>
    </cofactor>
    <text evidence="8">Binds 1 S-adenosyl-L-methionine per subunit.</text>
</comment>
<dbReference type="PANTHER" id="PTHR42836">
    <property type="entry name" value="7-CARBOXY-7-DEAZAGUANINE SYNTHASE"/>
    <property type="match status" value="1"/>
</dbReference>
<feature type="binding site" evidence="8">
    <location>
        <begin position="37"/>
        <end position="39"/>
    </location>
    <ligand>
        <name>S-adenosyl-L-methionine</name>
        <dbReference type="ChEBI" id="CHEBI:59789"/>
    </ligand>
</feature>
<dbReference type="HAMAP" id="MF_00917">
    <property type="entry name" value="QueE"/>
    <property type="match status" value="1"/>
</dbReference>
<feature type="binding site" evidence="8">
    <location>
        <position position="78"/>
    </location>
    <ligand>
        <name>substrate</name>
    </ligand>
</feature>
<evidence type="ECO:0000256" key="8">
    <source>
        <dbReference type="HAMAP-Rule" id="MF_00917"/>
    </source>
</evidence>
<evidence type="ECO:0000256" key="1">
    <source>
        <dbReference type="ARBA" id="ARBA00022485"/>
    </source>
</evidence>
<comment type="function">
    <text evidence="8">Catalyzes the complex heterocyclic radical-mediated conversion of 6-carboxy-5,6,7,8-tetrahydropterin (CPH4) to 7-carboxy-7-deazaguanine (CDG), a step common to the biosynthetic pathways of all 7-deazapurine-containing compounds.</text>
</comment>
<comment type="similarity">
    <text evidence="8">Belongs to the radical SAM superfamily. 7-carboxy-7-deazaguanine synthase family.</text>
</comment>
<feature type="binding site" evidence="8">
    <location>
        <position position="31"/>
    </location>
    <ligand>
        <name>[4Fe-4S] cluster</name>
        <dbReference type="ChEBI" id="CHEBI:49883"/>
        <note>4Fe-4S-S-AdoMet</note>
    </ligand>
</feature>
<dbReference type="PIRSF" id="PIRSF000370">
    <property type="entry name" value="QueE"/>
    <property type="match status" value="1"/>
</dbReference>
<feature type="binding site" evidence="8">
    <location>
        <position position="80"/>
    </location>
    <ligand>
        <name>S-adenosyl-L-methionine</name>
        <dbReference type="ChEBI" id="CHEBI:59789"/>
    </ligand>
</feature>
<dbReference type="Gene3D" id="3.20.20.70">
    <property type="entry name" value="Aldolase class I"/>
    <property type="match status" value="1"/>
</dbReference>
<comment type="caution">
    <text evidence="10">The sequence shown here is derived from an EMBL/GenBank/DDBJ whole genome shotgun (WGS) entry which is preliminary data.</text>
</comment>
<comment type="catalytic activity">
    <reaction evidence="8">
        <text>6-carboxy-5,6,7,8-tetrahydropterin + H(+) = 7-carboxy-7-carbaguanine + NH4(+)</text>
        <dbReference type="Rhea" id="RHEA:27974"/>
        <dbReference type="ChEBI" id="CHEBI:15378"/>
        <dbReference type="ChEBI" id="CHEBI:28938"/>
        <dbReference type="ChEBI" id="CHEBI:61032"/>
        <dbReference type="ChEBI" id="CHEBI:61036"/>
        <dbReference type="EC" id="4.3.99.3"/>
    </reaction>
</comment>
<dbReference type="GO" id="GO:0000287">
    <property type="term" value="F:magnesium ion binding"/>
    <property type="evidence" value="ECO:0007669"/>
    <property type="project" value="UniProtKB-UniRule"/>
</dbReference>
<evidence type="ECO:0000256" key="7">
    <source>
        <dbReference type="ARBA" id="ARBA00023239"/>
    </source>
</evidence>
<evidence type="ECO:0000259" key="9">
    <source>
        <dbReference type="PROSITE" id="PS51918"/>
    </source>
</evidence>
<comment type="caution">
    <text evidence="8">Lacks conserved residue(s) required for the propagation of feature annotation.</text>
</comment>
<keyword evidence="4 8" id="KW-0460">Magnesium</keyword>
<dbReference type="PANTHER" id="PTHR42836:SF1">
    <property type="entry name" value="7-CARBOXY-7-DEAZAGUANINE SYNTHASE"/>
    <property type="match status" value="1"/>
</dbReference>
<comment type="cofactor">
    <cofactor evidence="8">
        <name>Mg(2+)</name>
        <dbReference type="ChEBI" id="CHEBI:18420"/>
    </cofactor>
</comment>
<dbReference type="Pfam" id="PF04055">
    <property type="entry name" value="Radical_SAM"/>
    <property type="match status" value="1"/>
</dbReference>
<proteinExistence type="inferred from homology"/>
<feature type="domain" description="Radical SAM core" evidence="9">
    <location>
        <begin position="18"/>
        <end position="227"/>
    </location>
</feature>
<organism evidence="10">
    <name type="scientific">candidate division WOR-3 bacterium</name>
    <dbReference type="NCBI Taxonomy" id="2052148"/>
    <lineage>
        <taxon>Bacteria</taxon>
        <taxon>Bacteria division WOR-3</taxon>
    </lineage>
</organism>
<protein>
    <recommendedName>
        <fullName evidence="8">7-carboxy-7-deazaguanine synthase</fullName>
        <shortName evidence="8">CDG synthase</shortName>
        <ecNumber evidence="8">4.3.99.3</ecNumber>
    </recommendedName>
    <alternativeName>
        <fullName evidence="8">Queuosine biosynthesis protein QueE</fullName>
    </alternativeName>
</protein>